<dbReference type="Gene3D" id="3.40.50.10050">
    <property type="entry name" value="Translation initiation factor IF- 2, domain 3"/>
    <property type="match status" value="1"/>
</dbReference>
<dbReference type="FunFam" id="3.40.50.300:FF:000019">
    <property type="entry name" value="Translation initiation factor IF-2"/>
    <property type="match status" value="1"/>
</dbReference>
<evidence type="ECO:0000256" key="5">
    <source>
        <dbReference type="ARBA" id="ARBA00022917"/>
    </source>
</evidence>
<reference evidence="13" key="1">
    <citation type="submission" date="2020-10" db="EMBL/GenBank/DDBJ databases">
        <authorList>
            <person name="Gilroy R."/>
        </authorList>
    </citation>
    <scope>NUCLEOTIDE SEQUENCE</scope>
    <source>
        <strain evidence="13">10669</strain>
    </source>
</reference>
<organism evidence="13 14">
    <name type="scientific">Candidatus Spyradosoma merdigallinarum</name>
    <dbReference type="NCBI Taxonomy" id="2840950"/>
    <lineage>
        <taxon>Bacteria</taxon>
        <taxon>Pseudomonadati</taxon>
        <taxon>Verrucomicrobiota</taxon>
        <taxon>Opitutia</taxon>
        <taxon>Opitutia incertae sedis</taxon>
        <taxon>Candidatus Spyradosoma</taxon>
    </lineage>
</organism>
<evidence type="ECO:0000313" key="14">
    <source>
        <dbReference type="Proteomes" id="UP000886812"/>
    </source>
</evidence>
<evidence type="ECO:0000256" key="2">
    <source>
        <dbReference type="ARBA" id="ARBA00020675"/>
    </source>
</evidence>
<dbReference type="FunFam" id="2.40.30.10:FF:000008">
    <property type="entry name" value="Translation initiation factor IF-2"/>
    <property type="match status" value="1"/>
</dbReference>
<feature type="binding site" evidence="8">
    <location>
        <begin position="171"/>
        <end position="175"/>
    </location>
    <ligand>
        <name>GTP</name>
        <dbReference type="ChEBI" id="CHEBI:37565"/>
    </ligand>
</feature>
<dbReference type="PANTHER" id="PTHR43381:SF5">
    <property type="entry name" value="TR-TYPE G DOMAIN-CONTAINING PROTEIN"/>
    <property type="match status" value="1"/>
</dbReference>
<dbReference type="FunFam" id="3.40.50.10050:FF:000001">
    <property type="entry name" value="Translation initiation factor IF-2"/>
    <property type="match status" value="1"/>
</dbReference>
<dbReference type="Pfam" id="PF04760">
    <property type="entry name" value="IF2_N"/>
    <property type="match status" value="1"/>
</dbReference>
<dbReference type="Gene3D" id="2.40.30.10">
    <property type="entry name" value="Translation factors"/>
    <property type="match status" value="2"/>
</dbReference>
<dbReference type="GO" id="GO:0003743">
    <property type="term" value="F:translation initiation factor activity"/>
    <property type="evidence" value="ECO:0007669"/>
    <property type="project" value="UniProtKB-UniRule"/>
</dbReference>
<feature type="binding site" evidence="8">
    <location>
        <begin position="225"/>
        <end position="228"/>
    </location>
    <ligand>
        <name>GTP</name>
        <dbReference type="ChEBI" id="CHEBI:37565"/>
    </ligand>
</feature>
<protein>
    <recommendedName>
        <fullName evidence="2 8">Translation initiation factor IF-2</fullName>
    </recommendedName>
</protein>
<feature type="compositionally biased region" description="Low complexity" evidence="11">
    <location>
        <begin position="11"/>
        <end position="23"/>
    </location>
</feature>
<feature type="domain" description="Tr-type G" evidence="12">
    <location>
        <begin position="116"/>
        <end position="285"/>
    </location>
</feature>
<dbReference type="InterPro" id="IPR027417">
    <property type="entry name" value="P-loop_NTPase"/>
</dbReference>
<keyword evidence="3 8" id="KW-0396">Initiation factor</keyword>
<dbReference type="CDD" id="cd03702">
    <property type="entry name" value="IF2_mtIF2_II"/>
    <property type="match status" value="1"/>
</dbReference>
<dbReference type="SUPFAM" id="SSF52540">
    <property type="entry name" value="P-loop containing nucleoside triphosphate hydrolases"/>
    <property type="match status" value="1"/>
</dbReference>
<comment type="function">
    <text evidence="7 8 9">One of the essential components for the initiation of protein synthesis. Protects formylmethionyl-tRNA from spontaneous hydrolysis and promotes its binding to the 30S ribosomal subunits. Also involved in the hydrolysis of GTP during the formation of the 70S ribosomal complex.</text>
</comment>
<dbReference type="Pfam" id="PF22042">
    <property type="entry name" value="EF-G_D2"/>
    <property type="match status" value="1"/>
</dbReference>
<dbReference type="Pfam" id="PF00009">
    <property type="entry name" value="GTP_EFTU"/>
    <property type="match status" value="1"/>
</dbReference>
<feature type="binding site" evidence="8">
    <location>
        <begin position="125"/>
        <end position="132"/>
    </location>
    <ligand>
        <name>GTP</name>
        <dbReference type="ChEBI" id="CHEBI:37565"/>
    </ligand>
</feature>
<keyword evidence="8" id="KW-0963">Cytoplasm</keyword>
<evidence type="ECO:0000256" key="9">
    <source>
        <dbReference type="RuleBase" id="RU000644"/>
    </source>
</evidence>
<dbReference type="AlphaFoldDB" id="A0A9D1NKB7"/>
<evidence type="ECO:0000256" key="7">
    <source>
        <dbReference type="ARBA" id="ARBA00025162"/>
    </source>
</evidence>
<dbReference type="InterPro" id="IPR006847">
    <property type="entry name" value="IF2_N"/>
</dbReference>
<dbReference type="GO" id="GO:0003924">
    <property type="term" value="F:GTPase activity"/>
    <property type="evidence" value="ECO:0007669"/>
    <property type="project" value="UniProtKB-UniRule"/>
</dbReference>
<evidence type="ECO:0000313" key="13">
    <source>
        <dbReference type="EMBL" id="HIV04171.1"/>
    </source>
</evidence>
<dbReference type="GO" id="GO:0005525">
    <property type="term" value="F:GTP binding"/>
    <property type="evidence" value="ECO:0007669"/>
    <property type="project" value="UniProtKB-KW"/>
</dbReference>
<dbReference type="Gene3D" id="3.40.50.300">
    <property type="entry name" value="P-loop containing nucleotide triphosphate hydrolases"/>
    <property type="match status" value="1"/>
</dbReference>
<feature type="coiled-coil region" evidence="10">
    <location>
        <begin position="374"/>
        <end position="409"/>
    </location>
</feature>
<dbReference type="InterPro" id="IPR015760">
    <property type="entry name" value="TIF_IF2"/>
</dbReference>
<comment type="caution">
    <text evidence="13">The sequence shown here is derived from an EMBL/GenBank/DDBJ whole genome shotgun (WGS) entry which is preliminary data.</text>
</comment>
<dbReference type="PROSITE" id="PS51722">
    <property type="entry name" value="G_TR_2"/>
    <property type="match status" value="1"/>
</dbReference>
<reference evidence="13" key="2">
    <citation type="journal article" date="2021" name="PeerJ">
        <title>Extensive microbial diversity within the chicken gut microbiome revealed by metagenomics and culture.</title>
        <authorList>
            <person name="Gilroy R."/>
            <person name="Ravi A."/>
            <person name="Getino M."/>
            <person name="Pursley I."/>
            <person name="Horton D.L."/>
            <person name="Alikhan N.F."/>
            <person name="Baker D."/>
            <person name="Gharbi K."/>
            <person name="Hall N."/>
            <person name="Watson M."/>
            <person name="Adriaenssens E.M."/>
            <person name="Foster-Nyarko E."/>
            <person name="Jarju S."/>
            <person name="Secka A."/>
            <person name="Antonio M."/>
            <person name="Oren A."/>
            <person name="Chaudhuri R.R."/>
            <person name="La Ragione R."/>
            <person name="Hildebrand F."/>
            <person name="Pallen M.J."/>
        </authorList>
    </citation>
    <scope>NUCLEOTIDE SEQUENCE</scope>
    <source>
        <strain evidence="13">10669</strain>
    </source>
</reference>
<dbReference type="InterPro" id="IPR009000">
    <property type="entry name" value="Transl_B-barrel_sf"/>
</dbReference>
<dbReference type="Pfam" id="PF11987">
    <property type="entry name" value="IF-2"/>
    <property type="match status" value="1"/>
</dbReference>
<dbReference type="InterPro" id="IPR000795">
    <property type="entry name" value="T_Tr_GTP-bd_dom"/>
</dbReference>
<evidence type="ECO:0000256" key="11">
    <source>
        <dbReference type="SAM" id="MobiDB-lite"/>
    </source>
</evidence>
<dbReference type="EMBL" id="DVOG01000086">
    <property type="protein sequence ID" value="HIV04171.1"/>
    <property type="molecule type" value="Genomic_DNA"/>
</dbReference>
<dbReference type="InterPro" id="IPR044145">
    <property type="entry name" value="IF2_II"/>
</dbReference>
<evidence type="ECO:0000256" key="6">
    <source>
        <dbReference type="ARBA" id="ARBA00023134"/>
    </source>
</evidence>
<dbReference type="CDD" id="cd03692">
    <property type="entry name" value="mtIF2_IVc"/>
    <property type="match status" value="1"/>
</dbReference>
<dbReference type="Proteomes" id="UP000886812">
    <property type="component" value="Unassembled WGS sequence"/>
</dbReference>
<dbReference type="CDD" id="cd01887">
    <property type="entry name" value="IF2_eIF5B"/>
    <property type="match status" value="1"/>
</dbReference>
<dbReference type="SUPFAM" id="SSF52156">
    <property type="entry name" value="Initiation factor IF2/eIF5b, domain 3"/>
    <property type="match status" value="1"/>
</dbReference>
<evidence type="ECO:0000259" key="12">
    <source>
        <dbReference type="PROSITE" id="PS51722"/>
    </source>
</evidence>
<dbReference type="InterPro" id="IPR000178">
    <property type="entry name" value="TF_IF2_bacterial-like"/>
</dbReference>
<gene>
    <name evidence="8 13" type="primary">infB</name>
    <name evidence="13" type="ORF">IAC75_03340</name>
</gene>
<feature type="compositionally biased region" description="Pro residues" evidence="11">
    <location>
        <begin position="1"/>
        <end position="10"/>
    </location>
</feature>
<proteinExistence type="inferred from homology"/>
<dbReference type="NCBIfam" id="TIGR00487">
    <property type="entry name" value="IF-2"/>
    <property type="match status" value="1"/>
</dbReference>
<feature type="region of interest" description="Disordered" evidence="11">
    <location>
        <begin position="86"/>
        <end position="115"/>
    </location>
</feature>
<accession>A0A9D1NKB7</accession>
<dbReference type="InterPro" id="IPR023115">
    <property type="entry name" value="TIF_IF2_dom3"/>
</dbReference>
<dbReference type="InterPro" id="IPR053905">
    <property type="entry name" value="EF-G-like_DII"/>
</dbReference>
<dbReference type="PROSITE" id="PS01176">
    <property type="entry name" value="IF2"/>
    <property type="match status" value="1"/>
</dbReference>
<comment type="similarity">
    <text evidence="1 8 9">Belongs to the TRAFAC class translation factor GTPase superfamily. Classic translation factor GTPase family. IF-2 subfamily.</text>
</comment>
<dbReference type="FunFam" id="2.40.30.10:FF:000054">
    <property type="entry name" value="Translation initiation factor IF-2"/>
    <property type="match status" value="1"/>
</dbReference>
<sequence>MPAVPPPMPAPESGSAASEAPAAETRKKLSLRAPVVVRDLAAALDIRPFRIISELMSMGIFASLNQDIKDEVAVKIADSHGVDLEVKHREKGGAQQAQKPAPEIKEPEDDEKDKEPRCPVVCVLGHVDHGKTTLLDYYRKSNVTAGEAGGITQHVGAYTVVHNGQRITFLDTPGHAAFSKMRERGAALTDIAVLVVAADDGFMPQTDEALKFAQKNNVQIVVAINKCDAKGANVDRVKQQMQQRGITSEDWGGSVLCEAVSALKGTNMEALLDAILLQAEVMELKANPKRPAEGVVVEAQMEQGRGPTATVIVQRGTLKTGDAFVCAQHFCRVRAILDEYGKPLKSVAPGNPGRVLGWSGVPSAGSVFSVVKNAREAEKIAEENKYKLRKAEEAEAEEAKAAASAAQKGMSDMDLLNSLLKESNEKVFRCVLKADVDGTLEALEGALLGIKSKRVKIEVVGGSVGPITPGDVNTASAANAVIVAFDVKQENSVPAMLKRLGVKVIAHDIIYMLLDMVKEAMAELLDPEYKENAVGEAEVRAIFSLGKNNNVAGSMVLDGSIRRDFNARVVRKGEVLHTGKIDTLKRFKDDVTEVKAGYECGIRVTGFDEYQEGDRIECFEILEVRPSL</sequence>
<dbReference type="PANTHER" id="PTHR43381">
    <property type="entry name" value="TRANSLATION INITIATION FACTOR IF-2-RELATED"/>
    <property type="match status" value="1"/>
</dbReference>
<keyword evidence="6 8" id="KW-0342">GTP-binding</keyword>
<dbReference type="GO" id="GO:0005737">
    <property type="term" value="C:cytoplasm"/>
    <property type="evidence" value="ECO:0007669"/>
    <property type="project" value="UniProtKB-SubCell"/>
</dbReference>
<dbReference type="HAMAP" id="MF_00100_B">
    <property type="entry name" value="IF_2_B"/>
    <property type="match status" value="1"/>
</dbReference>
<keyword evidence="4 8" id="KW-0547">Nucleotide-binding</keyword>
<evidence type="ECO:0000256" key="10">
    <source>
        <dbReference type="SAM" id="Coils"/>
    </source>
</evidence>
<dbReference type="InterPro" id="IPR005225">
    <property type="entry name" value="Small_GTP-bd"/>
</dbReference>
<evidence type="ECO:0000256" key="3">
    <source>
        <dbReference type="ARBA" id="ARBA00022540"/>
    </source>
</evidence>
<evidence type="ECO:0000256" key="4">
    <source>
        <dbReference type="ARBA" id="ARBA00022741"/>
    </source>
</evidence>
<name>A0A9D1NKB7_9BACT</name>
<evidence type="ECO:0000256" key="1">
    <source>
        <dbReference type="ARBA" id="ARBA00007733"/>
    </source>
</evidence>
<keyword evidence="10" id="KW-0175">Coiled coil</keyword>
<feature type="region of interest" description="Disordered" evidence="11">
    <location>
        <begin position="1"/>
        <end position="25"/>
    </location>
</feature>
<dbReference type="InterPro" id="IPR036925">
    <property type="entry name" value="TIF_IF2_dom3_sf"/>
</dbReference>
<keyword evidence="5 8" id="KW-0648">Protein biosynthesis</keyword>
<dbReference type="SUPFAM" id="SSF50447">
    <property type="entry name" value="Translation proteins"/>
    <property type="match status" value="2"/>
</dbReference>
<comment type="subcellular location">
    <subcellularLocation>
        <location evidence="8">Cytoplasm</location>
    </subcellularLocation>
</comment>
<evidence type="ECO:0000256" key="8">
    <source>
        <dbReference type="HAMAP-Rule" id="MF_00100"/>
    </source>
</evidence>
<feature type="region of interest" description="G-domain" evidence="8">
    <location>
        <begin position="119"/>
        <end position="267"/>
    </location>
</feature>
<dbReference type="NCBIfam" id="TIGR00231">
    <property type="entry name" value="small_GTP"/>
    <property type="match status" value="1"/>
</dbReference>